<feature type="chain" id="PRO_5043777113" evidence="1">
    <location>
        <begin position="19"/>
        <end position="273"/>
    </location>
</feature>
<accession>A0AAW0T5U1</accession>
<keyword evidence="1" id="KW-0732">Signal</keyword>
<keyword evidence="3" id="KW-1185">Reference proteome</keyword>
<reference evidence="2 3" key="1">
    <citation type="submission" date="2023-03" db="EMBL/GenBank/DDBJ databases">
        <title>High-quality genome of Scylla paramamosain provides insights in environmental adaptation.</title>
        <authorList>
            <person name="Zhang L."/>
        </authorList>
    </citation>
    <scope>NUCLEOTIDE SEQUENCE [LARGE SCALE GENOMIC DNA]</scope>
    <source>
        <strain evidence="2">LZ_2023a</strain>
        <tissue evidence="2">Muscle</tissue>
    </source>
</reference>
<evidence type="ECO:0000313" key="2">
    <source>
        <dbReference type="EMBL" id="KAK8382593.1"/>
    </source>
</evidence>
<gene>
    <name evidence="2" type="ORF">O3P69_015432</name>
</gene>
<dbReference type="Proteomes" id="UP001487740">
    <property type="component" value="Unassembled WGS sequence"/>
</dbReference>
<name>A0AAW0T5U1_SCYPA</name>
<proteinExistence type="predicted"/>
<evidence type="ECO:0000256" key="1">
    <source>
        <dbReference type="SAM" id="SignalP"/>
    </source>
</evidence>
<organism evidence="2 3">
    <name type="scientific">Scylla paramamosain</name>
    <name type="common">Mud crab</name>
    <dbReference type="NCBI Taxonomy" id="85552"/>
    <lineage>
        <taxon>Eukaryota</taxon>
        <taxon>Metazoa</taxon>
        <taxon>Ecdysozoa</taxon>
        <taxon>Arthropoda</taxon>
        <taxon>Crustacea</taxon>
        <taxon>Multicrustacea</taxon>
        <taxon>Malacostraca</taxon>
        <taxon>Eumalacostraca</taxon>
        <taxon>Eucarida</taxon>
        <taxon>Decapoda</taxon>
        <taxon>Pleocyemata</taxon>
        <taxon>Brachyura</taxon>
        <taxon>Eubrachyura</taxon>
        <taxon>Portunoidea</taxon>
        <taxon>Portunidae</taxon>
        <taxon>Portuninae</taxon>
        <taxon>Scylla</taxon>
    </lineage>
</organism>
<dbReference type="EMBL" id="JARAKH010000039">
    <property type="protein sequence ID" value="KAK8382593.1"/>
    <property type="molecule type" value="Genomic_DNA"/>
</dbReference>
<comment type="caution">
    <text evidence="2">The sequence shown here is derived from an EMBL/GenBank/DDBJ whole genome shotgun (WGS) entry which is preliminary data.</text>
</comment>
<sequence>MWVSLYAVVVLGAAGMLAIHLENPEIATDIMSHPTTSLRPVDWADHMLAGANISGVYEIYPFICLPHSIAGRQVHVCKTSAGVMRHGDRRSSTASNRRIWTSASLKEAVEDDSQLQESQEDDGELHALWQGPLALKMVLQNVPSSNLKIWCGLPRLYIPPGLPLADVRAVLLPQSSWHPWYLSSGEQSGYQAVHAVSPEGVDTLVSRLSASKNPPTHTHLPHHIIPMLTQRFCTVHVYQADLHVCRSLRHLLEHGNDITAESTACYFLAGWVA</sequence>
<dbReference type="AlphaFoldDB" id="A0AAW0T5U1"/>
<protein>
    <submittedName>
        <fullName evidence="2">Uncharacterized protein</fullName>
    </submittedName>
</protein>
<evidence type="ECO:0000313" key="3">
    <source>
        <dbReference type="Proteomes" id="UP001487740"/>
    </source>
</evidence>
<feature type="signal peptide" evidence="1">
    <location>
        <begin position="1"/>
        <end position="18"/>
    </location>
</feature>